<comment type="caution">
    <text evidence="2">The sequence shown here is derived from an EMBL/GenBank/DDBJ whole genome shotgun (WGS) entry which is preliminary data.</text>
</comment>
<gene>
    <name evidence="2" type="ORF">COS91_01175</name>
</gene>
<evidence type="ECO:0000256" key="1">
    <source>
        <dbReference type="SAM" id="Coils"/>
    </source>
</evidence>
<dbReference type="EMBL" id="PEWN01000018">
    <property type="protein sequence ID" value="PIU52075.1"/>
    <property type="molecule type" value="Genomic_DNA"/>
</dbReference>
<dbReference type="Proteomes" id="UP000229227">
    <property type="component" value="Unassembled WGS sequence"/>
</dbReference>
<proteinExistence type="predicted"/>
<keyword evidence="1" id="KW-0175">Coiled coil</keyword>
<protein>
    <submittedName>
        <fullName evidence="2">Uncharacterized protein</fullName>
    </submittedName>
</protein>
<evidence type="ECO:0000313" key="3">
    <source>
        <dbReference type="Proteomes" id="UP000229227"/>
    </source>
</evidence>
<organism evidence="2 3">
    <name type="scientific">Candidatus Desantisbacteria bacterium CG07_land_8_20_14_0_80_39_15</name>
    <dbReference type="NCBI Taxonomy" id="1974549"/>
    <lineage>
        <taxon>Bacteria</taxon>
        <taxon>Candidatus Desantisiibacteriota</taxon>
    </lineage>
</organism>
<reference evidence="3" key="1">
    <citation type="submission" date="2017-09" db="EMBL/GenBank/DDBJ databases">
        <title>Depth-based differentiation of microbial function through sediment-hosted aquifers and enrichment of novel symbionts in the deep terrestrial subsurface.</title>
        <authorList>
            <person name="Probst A.J."/>
            <person name="Ladd B."/>
            <person name="Jarett J.K."/>
            <person name="Geller-Mcgrath D.E."/>
            <person name="Sieber C.M.K."/>
            <person name="Emerson J.B."/>
            <person name="Anantharaman K."/>
            <person name="Thomas B.C."/>
            <person name="Malmstrom R."/>
            <person name="Stieglmeier M."/>
            <person name="Klingl A."/>
            <person name="Woyke T."/>
            <person name="Ryan C.M."/>
            <person name="Banfield J.F."/>
        </authorList>
    </citation>
    <scope>NUCLEOTIDE SEQUENCE [LARGE SCALE GENOMIC DNA]</scope>
</reference>
<name>A0A2M6ZI84_9BACT</name>
<accession>A0A2M6ZI84</accession>
<evidence type="ECO:0000313" key="2">
    <source>
        <dbReference type="EMBL" id="PIU52075.1"/>
    </source>
</evidence>
<feature type="coiled-coil region" evidence="1">
    <location>
        <begin position="79"/>
        <end position="113"/>
    </location>
</feature>
<dbReference type="AlphaFoldDB" id="A0A2M6ZI84"/>
<sequence length="301" mass="34085">MLTCEAYLAEVGTGTLELTEQHLTFYVKKGFITKRTEKAREISITDIMTLAQKDQGVEITWRGIEILTDTFVINDSKLLSEVYEAIAKSLEQYKEAEAKKADAKRTRDELAKTLWASLKVVNTLFDLLMSLNGRVGWPKVETLFKNFQEDSDEVKKTSALAPAFESDELGSAIEDRLPEEALKAAYNILQEIHESFEQLTATKDDFMKELHPNYVDALEVIEACYILNDIALGMTVADEKVKEEIDVFVQMLEDLAKKANLKADANQVRSLADRMLVEGTSDNRVIESRRGFEEQIEKLLS</sequence>